<evidence type="ECO:0000313" key="2">
    <source>
        <dbReference type="Proteomes" id="UP000198897"/>
    </source>
</evidence>
<dbReference type="EMBL" id="FOOG01000018">
    <property type="protein sequence ID" value="SFG01065.1"/>
    <property type="molecule type" value="Genomic_DNA"/>
</dbReference>
<name>A0A1I2NAY3_9BACI</name>
<gene>
    <name evidence="1" type="ORF">SAMN05216353_11843</name>
</gene>
<reference evidence="2" key="1">
    <citation type="submission" date="2016-10" db="EMBL/GenBank/DDBJ databases">
        <authorList>
            <person name="Varghese N."/>
            <person name="Submissions S."/>
        </authorList>
    </citation>
    <scope>NUCLEOTIDE SEQUENCE [LARGE SCALE GENOMIC DNA]</scope>
    <source>
        <strain evidence="2">FP5</strain>
    </source>
</reference>
<sequence>MNPQLDCFYFGETILMKIEKILTEYNPCLFVLKYDARKCGFSILPDIRRKAYLTDRGRSLTLPDDLLWQEEHLSGKHFGS</sequence>
<evidence type="ECO:0000313" key="1">
    <source>
        <dbReference type="EMBL" id="SFG01065.1"/>
    </source>
</evidence>
<organism evidence="1 2">
    <name type="scientific">Halobacillus alkaliphilus</name>
    <dbReference type="NCBI Taxonomy" id="396056"/>
    <lineage>
        <taxon>Bacteria</taxon>
        <taxon>Bacillati</taxon>
        <taxon>Bacillota</taxon>
        <taxon>Bacilli</taxon>
        <taxon>Bacillales</taxon>
        <taxon>Bacillaceae</taxon>
        <taxon>Halobacillus</taxon>
    </lineage>
</organism>
<protein>
    <submittedName>
        <fullName evidence="1">Uncharacterized protein</fullName>
    </submittedName>
</protein>
<accession>A0A1I2NAY3</accession>
<proteinExistence type="predicted"/>
<dbReference type="Proteomes" id="UP000198897">
    <property type="component" value="Unassembled WGS sequence"/>
</dbReference>
<dbReference type="AlphaFoldDB" id="A0A1I2NAY3"/>
<keyword evidence="2" id="KW-1185">Reference proteome</keyword>